<proteinExistence type="inferred from homology"/>
<comment type="similarity">
    <text evidence="2">Belongs to the HPPK family.</text>
</comment>
<keyword evidence="8" id="KW-0067">ATP-binding</keyword>
<feature type="domain" description="7,8-dihydro-6-hydroxymethylpterin-pyrophosphokinase" evidence="13">
    <location>
        <begin position="93"/>
        <end position="104"/>
    </location>
</feature>
<dbReference type="GO" id="GO:0003848">
    <property type="term" value="F:2-amino-4-hydroxy-6-hydroxymethyldihydropteridine diphosphokinase activity"/>
    <property type="evidence" value="ECO:0007669"/>
    <property type="project" value="UniProtKB-EC"/>
</dbReference>
<evidence type="ECO:0000256" key="2">
    <source>
        <dbReference type="ARBA" id="ARBA00005810"/>
    </source>
</evidence>
<evidence type="ECO:0000256" key="6">
    <source>
        <dbReference type="ARBA" id="ARBA00022741"/>
    </source>
</evidence>
<reference evidence="14 15" key="1">
    <citation type="submission" date="2020-02" db="EMBL/GenBank/DDBJ databases">
        <title>Genome sequence of strain CCNWXJ40-4.</title>
        <authorList>
            <person name="Gao J."/>
            <person name="Sun J."/>
        </authorList>
    </citation>
    <scope>NUCLEOTIDE SEQUENCE [LARGE SCALE GENOMIC DNA]</scope>
    <source>
        <strain evidence="14 15">CCNWXJ 40-4</strain>
    </source>
</reference>
<dbReference type="InterPro" id="IPR000550">
    <property type="entry name" value="Hppk"/>
</dbReference>
<keyword evidence="7" id="KW-0418">Kinase</keyword>
<evidence type="ECO:0000256" key="8">
    <source>
        <dbReference type="ARBA" id="ARBA00022840"/>
    </source>
</evidence>
<comment type="pathway">
    <text evidence="1">Cofactor biosynthesis; tetrahydrofolate biosynthesis; 2-amino-4-hydroxy-6-hydroxymethyl-7,8-dihydropteridine diphosphate from 7,8-dihydroneopterin triphosphate: step 4/4.</text>
</comment>
<dbReference type="PANTHER" id="PTHR43071">
    <property type="entry name" value="2-AMINO-4-HYDROXY-6-HYDROXYMETHYLDIHYDROPTERIDINE PYROPHOSPHOKINASE"/>
    <property type="match status" value="1"/>
</dbReference>
<keyword evidence="6" id="KW-0547">Nucleotide-binding</keyword>
<sequence length="171" mass="18923">MSGHNRERVYLSLGGNLGDPARSMGAALRILDADPLTEIVAVSSLYRTPPWGKTDQPDFLNAAAEIETGLAPRELLDLCLEAERKLKRVRQERWGPRLVDIDILVFGDRRIHEAGLDIPHPRMLQRAFVLVPLAEIAPDYTVGGVSLAEHLGNIDRAGIEKLPSGGDWWKT</sequence>
<evidence type="ECO:0000256" key="9">
    <source>
        <dbReference type="ARBA" id="ARBA00022909"/>
    </source>
</evidence>
<comment type="function">
    <text evidence="10">Catalyzes the transfer of pyrophosphate from adenosine triphosphate (ATP) to 6-hydroxymethyl-7,8-dihydropterin, an enzymatic step in folate biosynthesis pathway.</text>
</comment>
<evidence type="ECO:0000256" key="10">
    <source>
        <dbReference type="ARBA" id="ARBA00029409"/>
    </source>
</evidence>
<name>A0A6G4WE53_9HYPH</name>
<dbReference type="PROSITE" id="PS00794">
    <property type="entry name" value="HPPK"/>
    <property type="match status" value="1"/>
</dbReference>
<dbReference type="InterPro" id="IPR035907">
    <property type="entry name" value="Hppk_sf"/>
</dbReference>
<keyword evidence="5 14" id="KW-0808">Transferase</keyword>
<dbReference type="PANTHER" id="PTHR43071:SF1">
    <property type="entry name" value="2-AMINO-4-HYDROXY-6-HYDROXYMETHYLDIHYDROPTERIDINE PYROPHOSPHOKINASE"/>
    <property type="match status" value="1"/>
</dbReference>
<dbReference type="GO" id="GO:0005524">
    <property type="term" value="F:ATP binding"/>
    <property type="evidence" value="ECO:0007669"/>
    <property type="project" value="UniProtKB-KW"/>
</dbReference>
<accession>A0A6G4WE53</accession>
<dbReference type="SUPFAM" id="SSF55083">
    <property type="entry name" value="6-hydroxymethyl-7,8-dihydropterin pyrophosphokinase, HPPK"/>
    <property type="match status" value="1"/>
</dbReference>
<dbReference type="CDD" id="cd00483">
    <property type="entry name" value="HPPK"/>
    <property type="match status" value="1"/>
</dbReference>
<dbReference type="GO" id="GO:0016301">
    <property type="term" value="F:kinase activity"/>
    <property type="evidence" value="ECO:0007669"/>
    <property type="project" value="UniProtKB-KW"/>
</dbReference>
<dbReference type="EMBL" id="JAAKZF010000020">
    <property type="protein sequence ID" value="NGO52618.1"/>
    <property type="molecule type" value="Genomic_DNA"/>
</dbReference>
<evidence type="ECO:0000256" key="3">
    <source>
        <dbReference type="ARBA" id="ARBA00013253"/>
    </source>
</evidence>
<dbReference type="Gene3D" id="3.30.70.560">
    <property type="entry name" value="7,8-Dihydro-6-hydroxymethylpterin-pyrophosphokinase HPPK"/>
    <property type="match status" value="1"/>
</dbReference>
<organism evidence="14 15">
    <name type="scientific">Allomesorhizobium camelthorni</name>
    <dbReference type="NCBI Taxonomy" id="475069"/>
    <lineage>
        <taxon>Bacteria</taxon>
        <taxon>Pseudomonadati</taxon>
        <taxon>Pseudomonadota</taxon>
        <taxon>Alphaproteobacteria</taxon>
        <taxon>Hyphomicrobiales</taxon>
        <taxon>Phyllobacteriaceae</taxon>
        <taxon>Allomesorhizobium</taxon>
    </lineage>
</organism>
<gene>
    <name evidence="14" type="primary">folK</name>
    <name evidence="14" type="ORF">G6N73_15765</name>
</gene>
<evidence type="ECO:0000313" key="14">
    <source>
        <dbReference type="EMBL" id="NGO52618.1"/>
    </source>
</evidence>
<evidence type="ECO:0000259" key="13">
    <source>
        <dbReference type="PROSITE" id="PS00794"/>
    </source>
</evidence>
<keyword evidence="9" id="KW-0289">Folate biosynthesis</keyword>
<comment type="caution">
    <text evidence="14">The sequence shown here is derived from an EMBL/GenBank/DDBJ whole genome shotgun (WGS) entry which is preliminary data.</text>
</comment>
<dbReference type="AlphaFoldDB" id="A0A6G4WE53"/>
<dbReference type="GO" id="GO:0046654">
    <property type="term" value="P:tetrahydrofolate biosynthetic process"/>
    <property type="evidence" value="ECO:0007669"/>
    <property type="project" value="UniProtKB-UniPathway"/>
</dbReference>
<dbReference type="Proteomes" id="UP001642900">
    <property type="component" value="Unassembled WGS sequence"/>
</dbReference>
<evidence type="ECO:0000313" key="15">
    <source>
        <dbReference type="Proteomes" id="UP001642900"/>
    </source>
</evidence>
<evidence type="ECO:0000256" key="7">
    <source>
        <dbReference type="ARBA" id="ARBA00022777"/>
    </source>
</evidence>
<dbReference type="EC" id="2.7.6.3" evidence="3"/>
<protein>
    <recommendedName>
        <fullName evidence="4">2-amino-4-hydroxy-6-hydroxymethyldihydropteridine pyrophosphokinase</fullName>
        <ecNumber evidence="3">2.7.6.3</ecNumber>
    </recommendedName>
    <alternativeName>
        <fullName evidence="11">6-hydroxymethyl-7,8-dihydropterin pyrophosphokinase</fullName>
    </alternativeName>
    <alternativeName>
        <fullName evidence="12">7,8-dihydro-6-hydroxymethylpterin-pyrophosphokinase</fullName>
    </alternativeName>
</protein>
<evidence type="ECO:0000256" key="11">
    <source>
        <dbReference type="ARBA" id="ARBA00029766"/>
    </source>
</evidence>
<evidence type="ECO:0000256" key="12">
    <source>
        <dbReference type="ARBA" id="ARBA00033413"/>
    </source>
</evidence>
<keyword evidence="15" id="KW-1185">Reference proteome</keyword>
<evidence type="ECO:0000256" key="1">
    <source>
        <dbReference type="ARBA" id="ARBA00005051"/>
    </source>
</evidence>
<dbReference type="GO" id="GO:0046656">
    <property type="term" value="P:folic acid biosynthetic process"/>
    <property type="evidence" value="ECO:0007669"/>
    <property type="project" value="UniProtKB-KW"/>
</dbReference>
<dbReference type="NCBIfam" id="TIGR01498">
    <property type="entry name" value="folK"/>
    <property type="match status" value="1"/>
</dbReference>
<dbReference type="Pfam" id="PF01288">
    <property type="entry name" value="HPPK"/>
    <property type="match status" value="1"/>
</dbReference>
<evidence type="ECO:0000256" key="4">
    <source>
        <dbReference type="ARBA" id="ARBA00016218"/>
    </source>
</evidence>
<dbReference type="UniPathway" id="UPA00077">
    <property type="reaction ID" value="UER00155"/>
</dbReference>
<dbReference type="RefSeq" id="WP_165029181.1">
    <property type="nucleotide sequence ID" value="NZ_JAAKZF010000020.1"/>
</dbReference>
<evidence type="ECO:0000256" key="5">
    <source>
        <dbReference type="ARBA" id="ARBA00022679"/>
    </source>
</evidence>